<accession>A0A0F8XEK4</accession>
<comment type="caution">
    <text evidence="1">The sequence shown here is derived from an EMBL/GenBank/DDBJ whole genome shotgun (WGS) entry which is preliminary data.</text>
</comment>
<gene>
    <name evidence="1" type="ORF">LCGC14_3035220</name>
</gene>
<name>A0A0F8XEK4_9ZZZZ</name>
<organism evidence="1">
    <name type="scientific">marine sediment metagenome</name>
    <dbReference type="NCBI Taxonomy" id="412755"/>
    <lineage>
        <taxon>unclassified sequences</taxon>
        <taxon>metagenomes</taxon>
        <taxon>ecological metagenomes</taxon>
    </lineage>
</organism>
<dbReference type="AlphaFoldDB" id="A0A0F8XEK4"/>
<dbReference type="EMBL" id="LAZR01063520">
    <property type="protein sequence ID" value="KKK59355.1"/>
    <property type="molecule type" value="Genomic_DNA"/>
</dbReference>
<evidence type="ECO:0000313" key="1">
    <source>
        <dbReference type="EMBL" id="KKK59355.1"/>
    </source>
</evidence>
<sequence>MMEDRSVWQSRRVLKVTQKGLDYLDKAEPGEMDRKAHVLWLVEQGTVPESLLVDIVSKDNKASRGSVVGVVRELIKGRYLEESYETTGELFEGFGVN</sequence>
<proteinExistence type="predicted"/>
<protein>
    <submittedName>
        <fullName evidence="1">Uncharacterized protein</fullName>
    </submittedName>
</protein>
<reference evidence="1" key="1">
    <citation type="journal article" date="2015" name="Nature">
        <title>Complex archaea that bridge the gap between prokaryotes and eukaryotes.</title>
        <authorList>
            <person name="Spang A."/>
            <person name="Saw J.H."/>
            <person name="Jorgensen S.L."/>
            <person name="Zaremba-Niedzwiedzka K."/>
            <person name="Martijn J."/>
            <person name="Lind A.E."/>
            <person name="van Eijk R."/>
            <person name="Schleper C."/>
            <person name="Guy L."/>
            <person name="Ettema T.J."/>
        </authorList>
    </citation>
    <scope>NUCLEOTIDE SEQUENCE</scope>
</reference>